<evidence type="ECO:0000313" key="2">
    <source>
        <dbReference type="Proteomes" id="UP000824120"/>
    </source>
</evidence>
<proteinExistence type="predicted"/>
<name>A0A9J6AZA7_SOLCO</name>
<dbReference type="Proteomes" id="UP000824120">
    <property type="component" value="Chromosome 1"/>
</dbReference>
<dbReference type="InterPro" id="IPR045035">
    <property type="entry name" value="YSL-like"/>
</dbReference>
<reference evidence="1 2" key="1">
    <citation type="submission" date="2020-09" db="EMBL/GenBank/DDBJ databases">
        <title>De no assembly of potato wild relative species, Solanum commersonii.</title>
        <authorList>
            <person name="Cho K."/>
        </authorList>
    </citation>
    <scope>NUCLEOTIDE SEQUENCE [LARGE SCALE GENOMIC DNA]</scope>
    <source>
        <strain evidence="1">LZ3.2</strain>
        <tissue evidence="1">Leaf</tissue>
    </source>
</reference>
<dbReference type="PANTHER" id="PTHR31645">
    <property type="entry name" value="OLIGOPEPTIDE TRANSPORTER YGL114W-RELATED"/>
    <property type="match status" value="1"/>
</dbReference>
<dbReference type="GO" id="GO:0035673">
    <property type="term" value="F:oligopeptide transmembrane transporter activity"/>
    <property type="evidence" value="ECO:0007669"/>
    <property type="project" value="InterPro"/>
</dbReference>
<accession>A0A9J6AZA7</accession>
<sequence length="137" mass="14775">MTCVVASVGIAFSSGTQMIEAKKGDWYSAHLSTTSLHGIQGYKNGEVIAKLASCSLMMSILDTTSGLMGDFKAGDPEGSYPALYARMYRGIALLGVEGFGSLSKHCLNLSLCFCLAAILINLVTQLLKKFETKYRIY</sequence>
<dbReference type="EMBL" id="JACXVP010000001">
    <property type="protein sequence ID" value="KAG5629909.1"/>
    <property type="molecule type" value="Genomic_DNA"/>
</dbReference>
<gene>
    <name evidence="1" type="ORF">H5410_001626</name>
</gene>
<comment type="caution">
    <text evidence="1">The sequence shown here is derived from an EMBL/GenBank/DDBJ whole genome shotgun (WGS) entry which is preliminary data.</text>
</comment>
<dbReference type="GO" id="GO:0016020">
    <property type="term" value="C:membrane"/>
    <property type="evidence" value="ECO:0007669"/>
    <property type="project" value="TreeGrafter"/>
</dbReference>
<protein>
    <submittedName>
        <fullName evidence="1">Uncharacterized protein</fullName>
    </submittedName>
</protein>
<evidence type="ECO:0000313" key="1">
    <source>
        <dbReference type="EMBL" id="KAG5629909.1"/>
    </source>
</evidence>
<organism evidence="1 2">
    <name type="scientific">Solanum commersonii</name>
    <name type="common">Commerson's wild potato</name>
    <name type="synonym">Commerson's nightshade</name>
    <dbReference type="NCBI Taxonomy" id="4109"/>
    <lineage>
        <taxon>Eukaryota</taxon>
        <taxon>Viridiplantae</taxon>
        <taxon>Streptophyta</taxon>
        <taxon>Embryophyta</taxon>
        <taxon>Tracheophyta</taxon>
        <taxon>Spermatophyta</taxon>
        <taxon>Magnoliopsida</taxon>
        <taxon>eudicotyledons</taxon>
        <taxon>Gunneridae</taxon>
        <taxon>Pentapetalae</taxon>
        <taxon>asterids</taxon>
        <taxon>lamiids</taxon>
        <taxon>Solanales</taxon>
        <taxon>Solanaceae</taxon>
        <taxon>Solanoideae</taxon>
        <taxon>Solaneae</taxon>
        <taxon>Solanum</taxon>
    </lineage>
</organism>
<dbReference type="PANTHER" id="PTHR31645:SF87">
    <property type="entry name" value="OLIGOPEPTIDE TRANSPORTER OPT FAMILY"/>
    <property type="match status" value="1"/>
</dbReference>
<keyword evidence="2" id="KW-1185">Reference proteome</keyword>
<dbReference type="AlphaFoldDB" id="A0A9J6AZA7"/>
<dbReference type="OrthoDB" id="845657at2759"/>